<dbReference type="EMBL" id="JAULSV010000003">
    <property type="protein sequence ID" value="KAK0648502.1"/>
    <property type="molecule type" value="Genomic_DNA"/>
</dbReference>
<evidence type="ECO:0000313" key="1">
    <source>
        <dbReference type="EMBL" id="KAK0648502.1"/>
    </source>
</evidence>
<proteinExistence type="predicted"/>
<evidence type="ECO:0000313" key="2">
    <source>
        <dbReference type="Proteomes" id="UP001174936"/>
    </source>
</evidence>
<name>A0AA40CRZ1_9PEZI</name>
<organism evidence="1 2">
    <name type="scientific">Cercophora newfieldiana</name>
    <dbReference type="NCBI Taxonomy" id="92897"/>
    <lineage>
        <taxon>Eukaryota</taxon>
        <taxon>Fungi</taxon>
        <taxon>Dikarya</taxon>
        <taxon>Ascomycota</taxon>
        <taxon>Pezizomycotina</taxon>
        <taxon>Sordariomycetes</taxon>
        <taxon>Sordariomycetidae</taxon>
        <taxon>Sordariales</taxon>
        <taxon>Lasiosphaeriaceae</taxon>
        <taxon>Cercophora</taxon>
    </lineage>
</organism>
<keyword evidence="2" id="KW-1185">Reference proteome</keyword>
<accession>A0AA40CRZ1</accession>
<gene>
    <name evidence="1" type="ORF">B0T16DRAFT_491285</name>
</gene>
<dbReference type="Proteomes" id="UP001174936">
    <property type="component" value="Unassembled WGS sequence"/>
</dbReference>
<dbReference type="AlphaFoldDB" id="A0AA40CRZ1"/>
<comment type="caution">
    <text evidence="1">The sequence shown here is derived from an EMBL/GenBank/DDBJ whole genome shotgun (WGS) entry which is preliminary data.</text>
</comment>
<protein>
    <submittedName>
        <fullName evidence="1">Uncharacterized protein</fullName>
    </submittedName>
</protein>
<sequence length="151" mass="17126">MICWGPLSILRTWFKRRDSRPNLIPSVSSLPVSSGPYHTIHVHPRPATPQPDPPTMTRVPAKMVDESDMYFILDGIFGKGRYEVALERDIYKIEAARRLTSSELRELADGERGRVMGAGEGMDVGDLANGNCHQYTQFRHELNVEEEWDVS</sequence>
<reference evidence="1" key="1">
    <citation type="submission" date="2023-06" db="EMBL/GenBank/DDBJ databases">
        <title>Genome-scale phylogeny and comparative genomics of the fungal order Sordariales.</title>
        <authorList>
            <consortium name="Lawrence Berkeley National Laboratory"/>
            <person name="Hensen N."/>
            <person name="Bonometti L."/>
            <person name="Westerberg I."/>
            <person name="Brannstrom I.O."/>
            <person name="Guillou S."/>
            <person name="Cros-Aarteil S."/>
            <person name="Calhoun S."/>
            <person name="Haridas S."/>
            <person name="Kuo A."/>
            <person name="Mondo S."/>
            <person name="Pangilinan J."/>
            <person name="Riley R."/>
            <person name="Labutti K."/>
            <person name="Andreopoulos B."/>
            <person name="Lipzen A."/>
            <person name="Chen C."/>
            <person name="Yanf M."/>
            <person name="Daum C."/>
            <person name="Ng V."/>
            <person name="Clum A."/>
            <person name="Steindorff A."/>
            <person name="Ohm R."/>
            <person name="Martin F."/>
            <person name="Silar P."/>
            <person name="Natvig D."/>
            <person name="Lalanne C."/>
            <person name="Gautier V."/>
            <person name="Ament-Velasquez S.L."/>
            <person name="Kruys A."/>
            <person name="Hutchinson M.I."/>
            <person name="Powell A.J."/>
            <person name="Barry K."/>
            <person name="Miller A.N."/>
            <person name="Grigoriev I.V."/>
            <person name="Debuchy R."/>
            <person name="Gladieux P."/>
            <person name="Thoren M.H."/>
            <person name="Johannesson H."/>
        </authorList>
    </citation>
    <scope>NUCLEOTIDE SEQUENCE</scope>
    <source>
        <strain evidence="1">SMH2532-1</strain>
    </source>
</reference>